<comment type="similarity">
    <text evidence="1">Belongs to the sulfotransferase 1 family.</text>
</comment>
<protein>
    <recommendedName>
        <fullName evidence="3">Sulfotransferase domain-containing protein</fullName>
    </recommendedName>
</protein>
<evidence type="ECO:0000256" key="1">
    <source>
        <dbReference type="ARBA" id="ARBA00005771"/>
    </source>
</evidence>
<dbReference type="AlphaFoldDB" id="A0A914AYI0"/>
<dbReference type="InterPro" id="IPR027417">
    <property type="entry name" value="P-loop_NTPase"/>
</dbReference>
<dbReference type="EnsemblMetazoa" id="XM_038212829.1">
    <property type="protein sequence ID" value="XP_038068757.1"/>
    <property type="gene ID" value="LOC119738097"/>
</dbReference>
<accession>A0A914AYI0</accession>
<name>A0A914AYI0_PATMI</name>
<keyword evidence="5" id="KW-1185">Reference proteome</keyword>
<organism evidence="4 5">
    <name type="scientific">Patiria miniata</name>
    <name type="common">Bat star</name>
    <name type="synonym">Asterina miniata</name>
    <dbReference type="NCBI Taxonomy" id="46514"/>
    <lineage>
        <taxon>Eukaryota</taxon>
        <taxon>Metazoa</taxon>
        <taxon>Echinodermata</taxon>
        <taxon>Eleutherozoa</taxon>
        <taxon>Asterozoa</taxon>
        <taxon>Asteroidea</taxon>
        <taxon>Valvatacea</taxon>
        <taxon>Valvatida</taxon>
        <taxon>Asterinidae</taxon>
        <taxon>Patiria</taxon>
    </lineage>
</organism>
<evidence type="ECO:0000256" key="2">
    <source>
        <dbReference type="ARBA" id="ARBA00022679"/>
    </source>
</evidence>
<keyword evidence="2" id="KW-0808">Transferase</keyword>
<reference evidence="4" key="1">
    <citation type="submission" date="2022-11" db="UniProtKB">
        <authorList>
            <consortium name="EnsemblMetazoa"/>
        </authorList>
    </citation>
    <scope>IDENTIFICATION</scope>
</reference>
<dbReference type="GO" id="GO:0008146">
    <property type="term" value="F:sulfotransferase activity"/>
    <property type="evidence" value="ECO:0007669"/>
    <property type="project" value="InterPro"/>
</dbReference>
<dbReference type="Gene3D" id="3.40.50.300">
    <property type="entry name" value="P-loop containing nucleotide triphosphate hydrolases"/>
    <property type="match status" value="1"/>
</dbReference>
<dbReference type="PANTHER" id="PTHR11783">
    <property type="entry name" value="SULFOTRANSFERASE SULT"/>
    <property type="match status" value="1"/>
</dbReference>
<sequence length="321" mass="37262">MHRVNNNSYDIYYELMKAYRSLPVVPPEEGEELDYVYKGVRMYTICERASLDALPTWEVRPDDVFVMTYPKSGTTWMQHIVLEVMKLTGRVSVNKEVHLSFRFPNLESTWIHHISQAGLVKPGNVVLDEAPSPRLIKTHLPSCMLPEQMLTKAPRIIYVSRNPKDVAVSYYHWHRSAYFLPGYDSWDVFFEEFIRGAVINGCVFDHNLFWWKRRHQANVLFVKYEDMQRDLRSTIARVASFIGESLTEAQVDQVYESSTFSSMKTNPKANLDDSYGNMKAFMRTGKSGGWKSTFTVAQNERFDEICREKLRGTGLTFDFGL</sequence>
<dbReference type="SUPFAM" id="SSF52540">
    <property type="entry name" value="P-loop containing nucleoside triphosphate hydrolases"/>
    <property type="match status" value="1"/>
</dbReference>
<evidence type="ECO:0000259" key="3">
    <source>
        <dbReference type="Pfam" id="PF00685"/>
    </source>
</evidence>
<evidence type="ECO:0000313" key="4">
    <source>
        <dbReference type="EnsemblMetazoa" id="XP_038068757.1"/>
    </source>
</evidence>
<dbReference type="GeneID" id="119738097"/>
<dbReference type="Pfam" id="PF00685">
    <property type="entry name" value="Sulfotransfer_1"/>
    <property type="match status" value="1"/>
</dbReference>
<feature type="domain" description="Sulfotransferase" evidence="3">
    <location>
        <begin position="61"/>
        <end position="314"/>
    </location>
</feature>
<evidence type="ECO:0000313" key="5">
    <source>
        <dbReference type="Proteomes" id="UP000887568"/>
    </source>
</evidence>
<proteinExistence type="inferred from homology"/>
<dbReference type="Proteomes" id="UP000887568">
    <property type="component" value="Unplaced"/>
</dbReference>
<dbReference type="OrthoDB" id="205623at2759"/>
<dbReference type="InterPro" id="IPR000863">
    <property type="entry name" value="Sulfotransferase_dom"/>
</dbReference>
<dbReference type="RefSeq" id="XP_038068757.1">
    <property type="nucleotide sequence ID" value="XM_038212829.1"/>
</dbReference>
<dbReference type="OMA" id="MYTICER"/>